<dbReference type="RefSeq" id="WP_344306520.1">
    <property type="nucleotide sequence ID" value="NZ_BAAANO010000004.1"/>
</dbReference>
<keyword evidence="4" id="KW-1185">Reference proteome</keyword>
<evidence type="ECO:0000313" key="3">
    <source>
        <dbReference type="EMBL" id="GAA1999681.1"/>
    </source>
</evidence>
<accession>A0ABN2T623</accession>
<evidence type="ECO:0000256" key="1">
    <source>
        <dbReference type="SAM" id="MobiDB-lite"/>
    </source>
</evidence>
<organism evidence="3 4">
    <name type="scientific">Brevibacterium samyangense</name>
    <dbReference type="NCBI Taxonomy" id="366888"/>
    <lineage>
        <taxon>Bacteria</taxon>
        <taxon>Bacillati</taxon>
        <taxon>Actinomycetota</taxon>
        <taxon>Actinomycetes</taxon>
        <taxon>Micrococcales</taxon>
        <taxon>Brevibacteriaceae</taxon>
        <taxon>Brevibacterium</taxon>
    </lineage>
</organism>
<feature type="region of interest" description="Disordered" evidence="1">
    <location>
        <begin position="246"/>
        <end position="265"/>
    </location>
</feature>
<feature type="domain" description="Mycothiol-dependent maleylpyruvate isomerase metal-binding" evidence="2">
    <location>
        <begin position="40"/>
        <end position="170"/>
    </location>
</feature>
<dbReference type="InterPro" id="IPR034660">
    <property type="entry name" value="DinB/YfiT-like"/>
</dbReference>
<feature type="compositionally biased region" description="Low complexity" evidence="1">
    <location>
        <begin position="1"/>
        <end position="21"/>
    </location>
</feature>
<sequence>MAPSTSPDPHADPSPADSSQPEPTPLERDLGLRLLGESFFLQALDQLSVAALEQPSPLPEWTRKHVALHVIFNGEGFLRLIDWAKTGTENPMYPSREWRDAQIADAAGHMSGRDTIAIAHEVAEEITSELATMSDEQWSAPLVSGRGAAITAADIPWLRAREAWVHSLDLGIGMSALDFPAAVIDRLLEDVEAEWTLRGEPANFAVTLTDRPETGTVVIRTSDSAPETPVTLTATAAEAFSYLSGRGWPTSTEEPAGLPTPPPWL</sequence>
<dbReference type="InterPro" id="IPR024344">
    <property type="entry name" value="MDMPI_metal-binding"/>
</dbReference>
<dbReference type="InterPro" id="IPR017517">
    <property type="entry name" value="Maleyloyr_isom"/>
</dbReference>
<dbReference type="Gene3D" id="3.30.1050.20">
    <property type="match status" value="1"/>
</dbReference>
<dbReference type="InterPro" id="IPR036527">
    <property type="entry name" value="SCP2_sterol-bd_dom_sf"/>
</dbReference>
<dbReference type="SUPFAM" id="SSF55718">
    <property type="entry name" value="SCP-like"/>
    <property type="match status" value="1"/>
</dbReference>
<gene>
    <name evidence="3" type="ORF">GCM10009755_04140</name>
</gene>
<proteinExistence type="predicted"/>
<feature type="region of interest" description="Disordered" evidence="1">
    <location>
        <begin position="1"/>
        <end position="27"/>
    </location>
</feature>
<reference evidence="3 4" key="1">
    <citation type="journal article" date="2019" name="Int. J. Syst. Evol. Microbiol.">
        <title>The Global Catalogue of Microorganisms (GCM) 10K type strain sequencing project: providing services to taxonomists for standard genome sequencing and annotation.</title>
        <authorList>
            <consortium name="The Broad Institute Genomics Platform"/>
            <consortium name="The Broad Institute Genome Sequencing Center for Infectious Disease"/>
            <person name="Wu L."/>
            <person name="Ma J."/>
        </authorList>
    </citation>
    <scope>NUCLEOTIDE SEQUENCE [LARGE SCALE GENOMIC DNA]</scope>
    <source>
        <strain evidence="3 4">JCM 14546</strain>
    </source>
</reference>
<dbReference type="EMBL" id="BAAANO010000004">
    <property type="protein sequence ID" value="GAA1999681.1"/>
    <property type="molecule type" value="Genomic_DNA"/>
</dbReference>
<evidence type="ECO:0000259" key="2">
    <source>
        <dbReference type="Pfam" id="PF11716"/>
    </source>
</evidence>
<comment type="caution">
    <text evidence="3">The sequence shown here is derived from an EMBL/GenBank/DDBJ whole genome shotgun (WGS) entry which is preliminary data.</text>
</comment>
<dbReference type="SUPFAM" id="SSF109854">
    <property type="entry name" value="DinB/YfiT-like putative metalloenzymes"/>
    <property type="match status" value="1"/>
</dbReference>
<evidence type="ECO:0000313" key="4">
    <source>
        <dbReference type="Proteomes" id="UP001500755"/>
    </source>
</evidence>
<dbReference type="Gene3D" id="1.20.120.450">
    <property type="entry name" value="dinb family like domain"/>
    <property type="match status" value="1"/>
</dbReference>
<name>A0ABN2T623_9MICO</name>
<protein>
    <recommendedName>
        <fullName evidence="2">Mycothiol-dependent maleylpyruvate isomerase metal-binding domain-containing protein</fullName>
    </recommendedName>
</protein>
<dbReference type="Pfam" id="PF11716">
    <property type="entry name" value="MDMPI_N"/>
    <property type="match status" value="1"/>
</dbReference>
<dbReference type="Proteomes" id="UP001500755">
    <property type="component" value="Unassembled WGS sequence"/>
</dbReference>
<dbReference type="NCBIfam" id="TIGR03083">
    <property type="entry name" value="maleylpyruvate isomerase family mycothiol-dependent enzyme"/>
    <property type="match status" value="1"/>
</dbReference>